<dbReference type="PROSITE" id="PS51257">
    <property type="entry name" value="PROKAR_LIPOPROTEIN"/>
    <property type="match status" value="1"/>
</dbReference>
<dbReference type="PROSITE" id="PS51352">
    <property type="entry name" value="THIOREDOXIN_2"/>
    <property type="match status" value="1"/>
</dbReference>
<evidence type="ECO:0000259" key="2">
    <source>
        <dbReference type="PROSITE" id="PS51352"/>
    </source>
</evidence>
<dbReference type="eggNOG" id="COG0526">
    <property type="taxonomic scope" value="Bacteria"/>
</dbReference>
<sequence length="168" mass="18948">MKKLMMVILGVIFLMSCSGETSATFDLDATKGAKFPAFTAKSIDGKETFKSTDLLKSDKKTLFVIAAEWCPHCRDEAIEIQEFYEKHKDEANIVVIYSANNSSPEIVTEYLTKNKYTFPAYYDHDNVILYGSKIESFPFNAVIGKDGKIEEIVEGELSYDSLVEKLIK</sequence>
<dbReference type="KEGG" id="str:Sterm_3682"/>
<feature type="domain" description="Thioredoxin" evidence="2">
    <location>
        <begin position="29"/>
        <end position="168"/>
    </location>
</feature>
<dbReference type="EMBL" id="CP001739">
    <property type="protein sequence ID" value="ACZ10516.1"/>
    <property type="molecule type" value="Genomic_DNA"/>
</dbReference>
<dbReference type="Pfam" id="PF08534">
    <property type="entry name" value="Redoxin"/>
    <property type="match status" value="1"/>
</dbReference>
<organism evidence="3 4">
    <name type="scientific">Sebaldella termitidis (strain ATCC 33386 / NCTC 11300)</name>
    <dbReference type="NCBI Taxonomy" id="526218"/>
    <lineage>
        <taxon>Bacteria</taxon>
        <taxon>Fusobacteriati</taxon>
        <taxon>Fusobacteriota</taxon>
        <taxon>Fusobacteriia</taxon>
        <taxon>Fusobacteriales</taxon>
        <taxon>Leptotrichiaceae</taxon>
        <taxon>Sebaldella</taxon>
    </lineage>
</organism>
<keyword evidence="4" id="KW-1185">Reference proteome</keyword>
<dbReference type="AlphaFoldDB" id="D1ARN0"/>
<keyword evidence="1" id="KW-0732">Signal</keyword>
<dbReference type="Proteomes" id="UP000000845">
    <property type="component" value="Chromosome"/>
</dbReference>
<reference evidence="4" key="1">
    <citation type="submission" date="2009-09" db="EMBL/GenBank/DDBJ databases">
        <title>The complete chromosome of Sebaldella termitidis ATCC 33386.</title>
        <authorList>
            <consortium name="US DOE Joint Genome Institute (JGI-PGF)"/>
            <person name="Lucas S."/>
            <person name="Copeland A."/>
            <person name="Lapidus A."/>
            <person name="Glavina del Rio T."/>
            <person name="Dalin E."/>
            <person name="Tice H."/>
            <person name="Bruce D."/>
            <person name="Goodwin L."/>
            <person name="Pitluck S."/>
            <person name="Kyrpides N."/>
            <person name="Mavromatis K."/>
            <person name="Ivanova N."/>
            <person name="Mikhailova N."/>
            <person name="Sims D."/>
            <person name="Meincke L."/>
            <person name="Brettin T."/>
            <person name="Detter J.C."/>
            <person name="Han C."/>
            <person name="Larimer F."/>
            <person name="Land M."/>
            <person name="Hauser L."/>
            <person name="Markowitz V."/>
            <person name="Cheng J.F."/>
            <person name="Hugenholtz P."/>
            <person name="Woyke T."/>
            <person name="Wu D."/>
            <person name="Eisen J.A."/>
        </authorList>
    </citation>
    <scope>NUCLEOTIDE SEQUENCE [LARGE SCALE GENOMIC DNA]</scope>
    <source>
        <strain evidence="4">ATCC 33386 / NCTC 11300</strain>
    </source>
</reference>
<dbReference type="CDD" id="cd02966">
    <property type="entry name" value="TlpA_like_family"/>
    <property type="match status" value="1"/>
</dbReference>
<dbReference type="Gene3D" id="3.40.30.10">
    <property type="entry name" value="Glutaredoxin"/>
    <property type="match status" value="1"/>
</dbReference>
<dbReference type="InterPro" id="IPR050553">
    <property type="entry name" value="Thioredoxin_ResA/DsbE_sf"/>
</dbReference>
<evidence type="ECO:0000313" key="4">
    <source>
        <dbReference type="Proteomes" id="UP000000845"/>
    </source>
</evidence>
<protein>
    <submittedName>
        <fullName evidence="3">Alkyl hydroperoxide reductase/ Thiol specific antioxidant/ Mal allergen</fullName>
    </submittedName>
</protein>
<dbReference type="PANTHER" id="PTHR42852">
    <property type="entry name" value="THIOL:DISULFIDE INTERCHANGE PROTEIN DSBE"/>
    <property type="match status" value="1"/>
</dbReference>
<dbReference type="SUPFAM" id="SSF52833">
    <property type="entry name" value="Thioredoxin-like"/>
    <property type="match status" value="1"/>
</dbReference>
<dbReference type="GO" id="GO:0016491">
    <property type="term" value="F:oxidoreductase activity"/>
    <property type="evidence" value="ECO:0007669"/>
    <property type="project" value="InterPro"/>
</dbReference>
<reference evidence="3 4" key="2">
    <citation type="journal article" date="2010" name="Stand. Genomic Sci.">
        <title>Complete genome sequence of Sebaldella termitidis type strain (NCTC 11300).</title>
        <authorList>
            <person name="Harmon-Smith M."/>
            <person name="Celia L."/>
            <person name="Chertkov O."/>
            <person name="Lapidus A."/>
            <person name="Copeland A."/>
            <person name="Glavina Del Rio T."/>
            <person name="Nolan M."/>
            <person name="Lucas S."/>
            <person name="Tice H."/>
            <person name="Cheng J.F."/>
            <person name="Han C."/>
            <person name="Detter J.C."/>
            <person name="Bruce D."/>
            <person name="Goodwin L."/>
            <person name="Pitluck S."/>
            <person name="Pati A."/>
            <person name="Liolios K."/>
            <person name="Ivanova N."/>
            <person name="Mavromatis K."/>
            <person name="Mikhailova N."/>
            <person name="Chen A."/>
            <person name="Palaniappan K."/>
            <person name="Land M."/>
            <person name="Hauser L."/>
            <person name="Chang Y.J."/>
            <person name="Jeffries C.D."/>
            <person name="Brettin T."/>
            <person name="Goker M."/>
            <person name="Beck B."/>
            <person name="Bristow J."/>
            <person name="Eisen J.A."/>
            <person name="Markowitz V."/>
            <person name="Hugenholtz P."/>
            <person name="Kyrpides N.C."/>
            <person name="Klenk H.P."/>
            <person name="Chen F."/>
        </authorList>
    </citation>
    <scope>NUCLEOTIDE SEQUENCE [LARGE SCALE GENOMIC DNA]</scope>
    <source>
        <strain evidence="4">ATCC 33386 / NCTC 11300</strain>
    </source>
</reference>
<dbReference type="HOGENOM" id="CLU_042529_11_4_0"/>
<gene>
    <name evidence="3" type="ordered locus">Sterm_3682</name>
</gene>
<proteinExistence type="predicted"/>
<accession>D1ARN0</accession>
<evidence type="ECO:0000256" key="1">
    <source>
        <dbReference type="SAM" id="SignalP"/>
    </source>
</evidence>
<dbReference type="RefSeq" id="WP_012863098.1">
    <property type="nucleotide sequence ID" value="NC_013517.1"/>
</dbReference>
<dbReference type="InterPro" id="IPR036249">
    <property type="entry name" value="Thioredoxin-like_sf"/>
</dbReference>
<dbReference type="InterPro" id="IPR013766">
    <property type="entry name" value="Thioredoxin_domain"/>
</dbReference>
<dbReference type="STRING" id="526218.Sterm_3682"/>
<dbReference type="PANTHER" id="PTHR42852:SF17">
    <property type="entry name" value="THIOREDOXIN-LIKE PROTEIN HI_1115"/>
    <property type="match status" value="1"/>
</dbReference>
<feature type="chain" id="PRO_5003020080" evidence="1">
    <location>
        <begin position="24"/>
        <end position="168"/>
    </location>
</feature>
<dbReference type="InterPro" id="IPR013740">
    <property type="entry name" value="Redoxin"/>
</dbReference>
<evidence type="ECO:0000313" key="3">
    <source>
        <dbReference type="EMBL" id="ACZ10516.1"/>
    </source>
</evidence>
<feature type="signal peptide" evidence="1">
    <location>
        <begin position="1"/>
        <end position="23"/>
    </location>
</feature>
<name>D1ARN0_SEBTE</name>